<comment type="caution">
    <text evidence="4">The sequence shown here is derived from an EMBL/GenBank/DDBJ whole genome shotgun (WGS) entry which is preliminary data.</text>
</comment>
<feature type="domain" description="Phytase-like" evidence="3">
    <location>
        <begin position="59"/>
        <end position="339"/>
    </location>
</feature>
<accession>A0ABW7Z7T1</accession>
<protein>
    <submittedName>
        <fullName evidence="4">Esterase-like activity of phytase family protein</fullName>
    </submittedName>
</protein>
<feature type="region of interest" description="Disordered" evidence="1">
    <location>
        <begin position="520"/>
        <end position="546"/>
    </location>
</feature>
<dbReference type="SUPFAM" id="SSF75011">
    <property type="entry name" value="3-carboxy-cis,cis-mucoante lactonizing enzyme"/>
    <property type="match status" value="1"/>
</dbReference>
<evidence type="ECO:0000259" key="3">
    <source>
        <dbReference type="Pfam" id="PF13449"/>
    </source>
</evidence>
<evidence type="ECO:0000313" key="4">
    <source>
        <dbReference type="EMBL" id="MFI6503915.1"/>
    </source>
</evidence>
<dbReference type="RefSeq" id="WP_397089679.1">
    <property type="nucleotide sequence ID" value="NZ_JBITGY010000013.1"/>
</dbReference>
<dbReference type="PANTHER" id="PTHR37957:SF1">
    <property type="entry name" value="PHYTASE-LIKE DOMAIN-CONTAINING PROTEIN"/>
    <property type="match status" value="1"/>
</dbReference>
<feature type="signal peptide" evidence="2">
    <location>
        <begin position="1"/>
        <end position="27"/>
    </location>
</feature>
<dbReference type="Pfam" id="PF13449">
    <property type="entry name" value="Phytase-like"/>
    <property type="match status" value="2"/>
</dbReference>
<evidence type="ECO:0000256" key="2">
    <source>
        <dbReference type="SAM" id="SignalP"/>
    </source>
</evidence>
<sequence length="734" mass="78087">MHSLRRPAIAAAAAIAALLSVAIPADGATTSREVARCSADASLLGFSDSLDKTTFEGTAVAGLSALALTGQSRALALVDNIGTTPARLYDLKLTRDLRSARVSGMTTLLRPDGVPYTGADFDGEGLVAERGGRTVLASSEREPSIRRFRLSDGREEASFPVPDRFRVGAGGQAAVNQTFEALAATPDGRALYAGMEGPLSTDGPGLRILRYARAHGRDYAPAAQYAYRPDAGLGLVELVALGDDQLIALERGFTAGVGNTVRLYRVSATGVPDVSGVASLSALTDPRAWLGKRLLLDLADCPPSGATAKQPQPNPLLDNVEGMTLSEDRRTLYLVSDDNNNPAQVTRLYGLRVRLPGQARLAGRALLPATAYQPGPVSGTQLPPATVNGVTPPFPGQPIPGFSAVIPAVPGSRSGNRLLAMPDNGFGAKNNSADFLLRAYIIEPDYRRGKIDLRGHISFRDPDRKVPFPIVNQDTADRLLTGADFDIESLAWDARGDLWVGEEFGPYLLHVDRTGKVLEAPIPLPDGTKSPQSPDLAPGERPTLPGSGGFEALAASRNGWTLYPILERAKTDDPDQRRRVVYEFDVRARAYTGRTWTFRVDDPGLFVGDASLLDGNRLLLIERDNGMGATALVKRLIVTDLDAAGPDGVLPRRTVADLLRIADPRGVSTPARPGEYGVGALFSFPLQSVESVLPLSGDRVLVANDNNFPGNDGRIPGKPDDTEVIVIDVPGLRD</sequence>
<evidence type="ECO:0000313" key="5">
    <source>
        <dbReference type="Proteomes" id="UP001612741"/>
    </source>
</evidence>
<gene>
    <name evidence="4" type="ORF">ACIBG2_41480</name>
</gene>
<keyword evidence="2" id="KW-0732">Signal</keyword>
<dbReference type="EMBL" id="JBITGY010000013">
    <property type="protein sequence ID" value="MFI6503915.1"/>
    <property type="molecule type" value="Genomic_DNA"/>
</dbReference>
<name>A0ABW7Z7T1_9ACTN</name>
<feature type="chain" id="PRO_5047503666" evidence="2">
    <location>
        <begin position="28"/>
        <end position="734"/>
    </location>
</feature>
<dbReference type="PANTHER" id="PTHR37957">
    <property type="entry name" value="BLR7070 PROTEIN"/>
    <property type="match status" value="1"/>
</dbReference>
<keyword evidence="5" id="KW-1185">Reference proteome</keyword>
<dbReference type="SUPFAM" id="SSF50956">
    <property type="entry name" value="Thermostable phytase (3-phytase)"/>
    <property type="match status" value="1"/>
</dbReference>
<dbReference type="Proteomes" id="UP001612741">
    <property type="component" value="Unassembled WGS sequence"/>
</dbReference>
<reference evidence="4 5" key="1">
    <citation type="submission" date="2024-10" db="EMBL/GenBank/DDBJ databases">
        <title>The Natural Products Discovery Center: Release of the First 8490 Sequenced Strains for Exploring Actinobacteria Biosynthetic Diversity.</title>
        <authorList>
            <person name="Kalkreuter E."/>
            <person name="Kautsar S.A."/>
            <person name="Yang D."/>
            <person name="Bader C.D."/>
            <person name="Teijaro C.N."/>
            <person name="Fluegel L."/>
            <person name="Davis C.M."/>
            <person name="Simpson J.R."/>
            <person name="Lauterbach L."/>
            <person name="Steele A.D."/>
            <person name="Gui C."/>
            <person name="Meng S."/>
            <person name="Li G."/>
            <person name="Viehrig K."/>
            <person name="Ye F."/>
            <person name="Su P."/>
            <person name="Kiefer A.F."/>
            <person name="Nichols A."/>
            <person name="Cepeda A.J."/>
            <person name="Yan W."/>
            <person name="Fan B."/>
            <person name="Jiang Y."/>
            <person name="Adhikari A."/>
            <person name="Zheng C.-J."/>
            <person name="Schuster L."/>
            <person name="Cowan T.M."/>
            <person name="Smanski M.J."/>
            <person name="Chevrette M.G."/>
            <person name="De Carvalho L.P.S."/>
            <person name="Shen B."/>
        </authorList>
    </citation>
    <scope>NUCLEOTIDE SEQUENCE [LARGE SCALE GENOMIC DNA]</scope>
    <source>
        <strain evidence="4 5">NPDC050545</strain>
    </source>
</reference>
<proteinExistence type="predicted"/>
<organism evidence="4 5">
    <name type="scientific">Nonomuraea typhae</name>
    <dbReference type="NCBI Taxonomy" id="2603600"/>
    <lineage>
        <taxon>Bacteria</taxon>
        <taxon>Bacillati</taxon>
        <taxon>Actinomycetota</taxon>
        <taxon>Actinomycetes</taxon>
        <taxon>Streptosporangiales</taxon>
        <taxon>Streptosporangiaceae</taxon>
        <taxon>Nonomuraea</taxon>
    </lineage>
</organism>
<dbReference type="InterPro" id="IPR027372">
    <property type="entry name" value="Phytase-like_dom"/>
</dbReference>
<evidence type="ECO:0000256" key="1">
    <source>
        <dbReference type="SAM" id="MobiDB-lite"/>
    </source>
</evidence>
<feature type="domain" description="Phytase-like" evidence="3">
    <location>
        <begin position="399"/>
        <end position="708"/>
    </location>
</feature>